<feature type="non-terminal residue" evidence="1">
    <location>
        <position position="1"/>
    </location>
</feature>
<dbReference type="AlphaFoldDB" id="A0A383BZF3"/>
<evidence type="ECO:0000313" key="1">
    <source>
        <dbReference type="EMBL" id="SVE25616.1"/>
    </source>
</evidence>
<accession>A0A383BZF3</accession>
<dbReference type="EMBL" id="UINC01204745">
    <property type="protein sequence ID" value="SVE25616.1"/>
    <property type="molecule type" value="Genomic_DNA"/>
</dbReference>
<reference evidence="1" key="1">
    <citation type="submission" date="2018-05" db="EMBL/GenBank/DDBJ databases">
        <authorList>
            <person name="Lanie J.A."/>
            <person name="Ng W.-L."/>
            <person name="Kazmierczak K.M."/>
            <person name="Andrzejewski T.M."/>
            <person name="Davidsen T.M."/>
            <person name="Wayne K.J."/>
            <person name="Tettelin H."/>
            <person name="Glass J.I."/>
            <person name="Rusch D."/>
            <person name="Podicherti R."/>
            <person name="Tsui H.-C.T."/>
            <person name="Winkler M.E."/>
        </authorList>
    </citation>
    <scope>NUCLEOTIDE SEQUENCE</scope>
</reference>
<evidence type="ECO:0008006" key="2">
    <source>
        <dbReference type="Google" id="ProtNLM"/>
    </source>
</evidence>
<sequence>VRTVYLDYNATTPLDSEVKKVMMAALDED</sequence>
<feature type="non-terminal residue" evidence="1">
    <location>
        <position position="29"/>
    </location>
</feature>
<gene>
    <name evidence="1" type="ORF">METZ01_LOCUS478470</name>
</gene>
<organism evidence="1">
    <name type="scientific">marine metagenome</name>
    <dbReference type="NCBI Taxonomy" id="408172"/>
    <lineage>
        <taxon>unclassified sequences</taxon>
        <taxon>metagenomes</taxon>
        <taxon>ecological metagenomes</taxon>
    </lineage>
</organism>
<name>A0A383BZF3_9ZZZZ</name>
<dbReference type="Gene3D" id="1.10.260.50">
    <property type="match status" value="1"/>
</dbReference>
<proteinExistence type="predicted"/>
<dbReference type="InterPro" id="IPR015422">
    <property type="entry name" value="PyrdxlP-dep_Trfase_small"/>
</dbReference>
<protein>
    <recommendedName>
        <fullName evidence="2">Aminotransferase class V domain-containing protein</fullName>
    </recommendedName>
</protein>
<dbReference type="Gene3D" id="3.90.1150.10">
    <property type="entry name" value="Aspartate Aminotransferase, domain 1"/>
    <property type="match status" value="1"/>
</dbReference>